<gene>
    <name evidence="2" type="ORF">EPI10_034409</name>
</gene>
<dbReference type="PANTHER" id="PTHR37610">
    <property type="entry name" value="CCHC-TYPE DOMAIN-CONTAINING PROTEIN"/>
    <property type="match status" value="1"/>
</dbReference>
<dbReference type="InterPro" id="IPR029472">
    <property type="entry name" value="Copia-like_N"/>
</dbReference>
<feature type="domain" description="Retrotransposon Copia-like N-terminal" evidence="1">
    <location>
        <begin position="18"/>
        <end position="64"/>
    </location>
</feature>
<evidence type="ECO:0000313" key="2">
    <source>
        <dbReference type="EMBL" id="KAA3452461.1"/>
    </source>
</evidence>
<dbReference type="PANTHER" id="PTHR37610:SF78">
    <property type="entry name" value="GAG-POLYPEPTIDE OF LTR COPIA-TYPE-RELATED"/>
    <property type="match status" value="1"/>
</dbReference>
<protein>
    <submittedName>
        <fullName evidence="2">UBN2_3 domain-containing protein</fullName>
    </submittedName>
</protein>
<dbReference type="AlphaFoldDB" id="A0A5B6U2Z1"/>
<comment type="caution">
    <text evidence="2">The sequence shown here is derived from an EMBL/GenBank/DDBJ whole genome shotgun (WGS) entry which is preliminary data.</text>
</comment>
<evidence type="ECO:0000259" key="1">
    <source>
        <dbReference type="Pfam" id="PF14244"/>
    </source>
</evidence>
<evidence type="ECO:0000313" key="3">
    <source>
        <dbReference type="Proteomes" id="UP000325315"/>
    </source>
</evidence>
<dbReference type="OrthoDB" id="1002462at2759"/>
<organism evidence="2 3">
    <name type="scientific">Gossypium australe</name>
    <dbReference type="NCBI Taxonomy" id="47621"/>
    <lineage>
        <taxon>Eukaryota</taxon>
        <taxon>Viridiplantae</taxon>
        <taxon>Streptophyta</taxon>
        <taxon>Embryophyta</taxon>
        <taxon>Tracheophyta</taxon>
        <taxon>Spermatophyta</taxon>
        <taxon>Magnoliopsida</taxon>
        <taxon>eudicotyledons</taxon>
        <taxon>Gunneridae</taxon>
        <taxon>Pentapetalae</taxon>
        <taxon>rosids</taxon>
        <taxon>malvids</taxon>
        <taxon>Malvales</taxon>
        <taxon>Malvaceae</taxon>
        <taxon>Malvoideae</taxon>
        <taxon>Gossypium</taxon>
    </lineage>
</organism>
<sequence length="207" mass="23553">MVNPSKSTIDFNHPLYLHPSNTPGTLLVSHKLLGVENYNVWSRTMKIALLVKNKLGIVDGTCSKDLLLDEMGHQWERCYAIVLSWILNTVSKELSAGIVFAYSAVSVWNDLGERFHKIDGLRIYFLHREITSHLQGTTSISNVAHLLQQRLFQFLMGLNEKYTAVRSQILLMNLLPYVNHAYSMLVQEESQRQHSSNDVGSDPVSFH</sequence>
<name>A0A5B6U2Z1_9ROSI</name>
<dbReference type="Pfam" id="PF14244">
    <property type="entry name" value="Retrotran_gag_3"/>
    <property type="match status" value="1"/>
</dbReference>
<dbReference type="Proteomes" id="UP000325315">
    <property type="component" value="Unassembled WGS sequence"/>
</dbReference>
<dbReference type="EMBL" id="SMMG02000027">
    <property type="protein sequence ID" value="KAA3452461.1"/>
    <property type="molecule type" value="Genomic_DNA"/>
</dbReference>
<keyword evidence="3" id="KW-1185">Reference proteome</keyword>
<accession>A0A5B6U2Z1</accession>
<proteinExistence type="predicted"/>
<reference evidence="3" key="1">
    <citation type="journal article" date="2019" name="Plant Biotechnol. J.">
        <title>Genome sequencing of the Australian wild diploid species Gossypium australe highlights disease resistance and delayed gland morphogenesis.</title>
        <authorList>
            <person name="Cai Y."/>
            <person name="Cai X."/>
            <person name="Wang Q."/>
            <person name="Wang P."/>
            <person name="Zhang Y."/>
            <person name="Cai C."/>
            <person name="Xu Y."/>
            <person name="Wang K."/>
            <person name="Zhou Z."/>
            <person name="Wang C."/>
            <person name="Geng S."/>
            <person name="Li B."/>
            <person name="Dong Q."/>
            <person name="Hou Y."/>
            <person name="Wang H."/>
            <person name="Ai P."/>
            <person name="Liu Z."/>
            <person name="Yi F."/>
            <person name="Sun M."/>
            <person name="An G."/>
            <person name="Cheng J."/>
            <person name="Zhang Y."/>
            <person name="Shi Q."/>
            <person name="Xie Y."/>
            <person name="Shi X."/>
            <person name="Chang Y."/>
            <person name="Huang F."/>
            <person name="Chen Y."/>
            <person name="Hong S."/>
            <person name="Mi L."/>
            <person name="Sun Q."/>
            <person name="Zhang L."/>
            <person name="Zhou B."/>
            <person name="Peng R."/>
            <person name="Zhang X."/>
            <person name="Liu F."/>
        </authorList>
    </citation>
    <scope>NUCLEOTIDE SEQUENCE [LARGE SCALE GENOMIC DNA]</scope>
    <source>
        <strain evidence="3">cv. PA1801</strain>
    </source>
</reference>